<keyword evidence="2" id="KW-1185">Reference proteome</keyword>
<dbReference type="InterPro" id="IPR036691">
    <property type="entry name" value="Endo/exonu/phosph_ase_sf"/>
</dbReference>
<dbReference type="AlphaFoldDB" id="A0AAD9XLE0"/>
<gene>
    <name evidence="1" type="ORF">Ddye_000273</name>
</gene>
<dbReference type="Gene3D" id="3.60.10.10">
    <property type="entry name" value="Endonuclease/exonuclease/phosphatase"/>
    <property type="match status" value="1"/>
</dbReference>
<sequence>MILVWNVRGTGKQLFARNISDIRRLYSFEILAICEPRINGLKAKRVIKRLGFYNNYIVEVERFSGGIWVLWNDSKIKLYVVASSRHSITALVDDQNFFWILTVVYANPCANIRRLLWSYLDSIKDCFHMALLITSDFNEITSCDEKRGGRPTYSNSGFAN</sequence>
<accession>A0AAD9XLE0</accession>
<dbReference type="EMBL" id="JANJYI010000001">
    <property type="protein sequence ID" value="KAK2661699.1"/>
    <property type="molecule type" value="Genomic_DNA"/>
</dbReference>
<proteinExistence type="predicted"/>
<evidence type="ECO:0000313" key="2">
    <source>
        <dbReference type="Proteomes" id="UP001280121"/>
    </source>
</evidence>
<dbReference type="PANTHER" id="PTHR35218:SF9">
    <property type="entry name" value="ENDONUCLEASE_EXONUCLEASE_PHOSPHATASE DOMAIN-CONTAINING PROTEIN"/>
    <property type="match status" value="1"/>
</dbReference>
<protein>
    <recommendedName>
        <fullName evidence="3">Endonuclease/exonuclease/phosphatase domain-containing protein</fullName>
    </recommendedName>
</protein>
<name>A0AAD9XLE0_9ROSI</name>
<organism evidence="1 2">
    <name type="scientific">Dipteronia dyeriana</name>
    <dbReference type="NCBI Taxonomy" id="168575"/>
    <lineage>
        <taxon>Eukaryota</taxon>
        <taxon>Viridiplantae</taxon>
        <taxon>Streptophyta</taxon>
        <taxon>Embryophyta</taxon>
        <taxon>Tracheophyta</taxon>
        <taxon>Spermatophyta</taxon>
        <taxon>Magnoliopsida</taxon>
        <taxon>eudicotyledons</taxon>
        <taxon>Gunneridae</taxon>
        <taxon>Pentapetalae</taxon>
        <taxon>rosids</taxon>
        <taxon>malvids</taxon>
        <taxon>Sapindales</taxon>
        <taxon>Sapindaceae</taxon>
        <taxon>Hippocastanoideae</taxon>
        <taxon>Acereae</taxon>
        <taxon>Dipteronia</taxon>
    </lineage>
</organism>
<evidence type="ECO:0008006" key="3">
    <source>
        <dbReference type="Google" id="ProtNLM"/>
    </source>
</evidence>
<evidence type="ECO:0000313" key="1">
    <source>
        <dbReference type="EMBL" id="KAK2661699.1"/>
    </source>
</evidence>
<comment type="caution">
    <text evidence="1">The sequence shown here is derived from an EMBL/GenBank/DDBJ whole genome shotgun (WGS) entry which is preliminary data.</text>
</comment>
<dbReference type="PANTHER" id="PTHR35218">
    <property type="entry name" value="RNASE H DOMAIN-CONTAINING PROTEIN"/>
    <property type="match status" value="1"/>
</dbReference>
<dbReference type="SUPFAM" id="SSF56219">
    <property type="entry name" value="DNase I-like"/>
    <property type="match status" value="1"/>
</dbReference>
<reference evidence="1" key="1">
    <citation type="journal article" date="2023" name="Plant J.">
        <title>Genome sequences and population genomics provide insights into the demographic history, inbreeding, and mutation load of two 'living fossil' tree species of Dipteronia.</title>
        <authorList>
            <person name="Feng Y."/>
            <person name="Comes H.P."/>
            <person name="Chen J."/>
            <person name="Zhu S."/>
            <person name="Lu R."/>
            <person name="Zhang X."/>
            <person name="Li P."/>
            <person name="Qiu J."/>
            <person name="Olsen K.M."/>
            <person name="Qiu Y."/>
        </authorList>
    </citation>
    <scope>NUCLEOTIDE SEQUENCE</scope>
    <source>
        <strain evidence="1">KIB01</strain>
    </source>
</reference>
<dbReference type="Proteomes" id="UP001280121">
    <property type="component" value="Unassembled WGS sequence"/>
</dbReference>